<dbReference type="InterPro" id="IPR001314">
    <property type="entry name" value="Peptidase_S1A"/>
</dbReference>
<sequence>MPENRLVGGSESDPHSWPWVIQLTYRGTHRCGGALIDEEFVITAAHCFARSRNPAMYRVRVGAHRSGSGRGHFIRNISTHSLFNVLWPSSFDVALVRIGPPVKLNETETARTICLPSLPSVAHQMCVVAGEQSIF</sequence>
<dbReference type="FunFam" id="2.40.10.10:FF:000068">
    <property type="entry name" value="transmembrane protease serine 2"/>
    <property type="match status" value="1"/>
</dbReference>
<proteinExistence type="predicted"/>
<evidence type="ECO:0000313" key="4">
    <source>
        <dbReference type="Proteomes" id="UP000053660"/>
    </source>
</evidence>
<accession>A0A0B1SR11</accession>
<dbReference type="PANTHER" id="PTHR24252:SF7">
    <property type="entry name" value="HYALIN"/>
    <property type="match status" value="1"/>
</dbReference>
<dbReference type="GO" id="GO:0004252">
    <property type="term" value="F:serine-type endopeptidase activity"/>
    <property type="evidence" value="ECO:0007669"/>
    <property type="project" value="InterPro"/>
</dbReference>
<keyword evidence="1" id="KW-1015">Disulfide bond</keyword>
<dbReference type="InterPro" id="IPR001254">
    <property type="entry name" value="Trypsin_dom"/>
</dbReference>
<dbReference type="PANTHER" id="PTHR24252">
    <property type="entry name" value="ACROSIN-RELATED"/>
    <property type="match status" value="1"/>
</dbReference>
<dbReference type="InterPro" id="IPR018114">
    <property type="entry name" value="TRYPSIN_HIS"/>
</dbReference>
<dbReference type="GO" id="GO:0006508">
    <property type="term" value="P:proteolysis"/>
    <property type="evidence" value="ECO:0007669"/>
    <property type="project" value="InterPro"/>
</dbReference>
<dbReference type="OrthoDB" id="5912168at2759"/>
<dbReference type="InterPro" id="IPR009003">
    <property type="entry name" value="Peptidase_S1_PA"/>
</dbReference>
<evidence type="ECO:0000256" key="1">
    <source>
        <dbReference type="ARBA" id="ARBA00023157"/>
    </source>
</evidence>
<dbReference type="Gene3D" id="2.40.10.10">
    <property type="entry name" value="Trypsin-like serine proteases"/>
    <property type="match status" value="1"/>
</dbReference>
<dbReference type="PROSITE" id="PS00134">
    <property type="entry name" value="TRYPSIN_HIS"/>
    <property type="match status" value="1"/>
</dbReference>
<dbReference type="PROSITE" id="PS50240">
    <property type="entry name" value="TRYPSIN_DOM"/>
    <property type="match status" value="1"/>
</dbReference>
<feature type="domain" description="Peptidase S1" evidence="2">
    <location>
        <begin position="6"/>
        <end position="130"/>
    </location>
</feature>
<dbReference type="InterPro" id="IPR043504">
    <property type="entry name" value="Peptidase_S1_PA_chymotrypsin"/>
</dbReference>
<dbReference type="EMBL" id="KN560775">
    <property type="protein sequence ID" value="KHJ86336.1"/>
    <property type="molecule type" value="Genomic_DNA"/>
</dbReference>
<dbReference type="AlphaFoldDB" id="A0A0B1SR11"/>
<gene>
    <name evidence="3" type="ORF">OESDEN_13917</name>
</gene>
<dbReference type="Pfam" id="PF00089">
    <property type="entry name" value="Trypsin"/>
    <property type="match status" value="1"/>
</dbReference>
<name>A0A0B1SR11_OESDE</name>
<evidence type="ECO:0000313" key="3">
    <source>
        <dbReference type="EMBL" id="KHJ86336.1"/>
    </source>
</evidence>
<dbReference type="PRINTS" id="PR00722">
    <property type="entry name" value="CHYMOTRYPSIN"/>
</dbReference>
<dbReference type="Proteomes" id="UP000053660">
    <property type="component" value="Unassembled WGS sequence"/>
</dbReference>
<evidence type="ECO:0000259" key="2">
    <source>
        <dbReference type="PROSITE" id="PS50240"/>
    </source>
</evidence>
<organism evidence="3 4">
    <name type="scientific">Oesophagostomum dentatum</name>
    <name type="common">Nodular worm</name>
    <dbReference type="NCBI Taxonomy" id="61180"/>
    <lineage>
        <taxon>Eukaryota</taxon>
        <taxon>Metazoa</taxon>
        <taxon>Ecdysozoa</taxon>
        <taxon>Nematoda</taxon>
        <taxon>Chromadorea</taxon>
        <taxon>Rhabditida</taxon>
        <taxon>Rhabditina</taxon>
        <taxon>Rhabditomorpha</taxon>
        <taxon>Strongyloidea</taxon>
        <taxon>Strongylidae</taxon>
        <taxon>Oesophagostomum</taxon>
    </lineage>
</organism>
<dbReference type="SUPFAM" id="SSF50494">
    <property type="entry name" value="Trypsin-like serine proteases"/>
    <property type="match status" value="1"/>
</dbReference>
<protein>
    <submittedName>
        <fullName evidence="3">Trypsin</fullName>
    </submittedName>
</protein>
<dbReference type="SMART" id="SM00020">
    <property type="entry name" value="Tryp_SPc"/>
    <property type="match status" value="1"/>
</dbReference>
<keyword evidence="4" id="KW-1185">Reference proteome</keyword>
<reference evidence="3 4" key="1">
    <citation type="submission" date="2014-03" db="EMBL/GenBank/DDBJ databases">
        <title>Draft genome of the hookworm Oesophagostomum dentatum.</title>
        <authorList>
            <person name="Mitreva M."/>
        </authorList>
    </citation>
    <scope>NUCLEOTIDE SEQUENCE [LARGE SCALE GENOMIC DNA]</scope>
    <source>
        <strain evidence="3 4">OD-Hann</strain>
    </source>
</reference>